<dbReference type="Proteomes" id="UP001161422">
    <property type="component" value="Unassembled WGS sequence"/>
</dbReference>
<feature type="site" description="ATP" evidence="11">
    <location>
        <position position="35"/>
    </location>
</feature>
<dbReference type="InterPro" id="IPR032882">
    <property type="entry name" value="SrkA/RdoA"/>
</dbReference>
<evidence type="ECO:0000256" key="9">
    <source>
        <dbReference type="ARBA" id="ARBA00022842"/>
    </source>
</evidence>
<comment type="similarity">
    <text evidence="11">Belongs to the SrkA/RdoA protein kinase family.</text>
</comment>
<dbReference type="GO" id="GO:0000287">
    <property type="term" value="F:magnesium ion binding"/>
    <property type="evidence" value="ECO:0007669"/>
    <property type="project" value="UniProtKB-UniRule"/>
</dbReference>
<evidence type="ECO:0000259" key="12">
    <source>
        <dbReference type="Pfam" id="PF01636"/>
    </source>
</evidence>
<dbReference type="GO" id="GO:0004674">
    <property type="term" value="F:protein serine/threonine kinase activity"/>
    <property type="evidence" value="ECO:0007669"/>
    <property type="project" value="UniProtKB-UniRule"/>
</dbReference>
<comment type="catalytic activity">
    <reaction evidence="11">
        <text>L-seryl-[protein] + ATP = O-phospho-L-seryl-[protein] + ADP + H(+)</text>
        <dbReference type="Rhea" id="RHEA:17989"/>
        <dbReference type="Rhea" id="RHEA-COMP:9863"/>
        <dbReference type="Rhea" id="RHEA-COMP:11604"/>
        <dbReference type="ChEBI" id="CHEBI:15378"/>
        <dbReference type="ChEBI" id="CHEBI:29999"/>
        <dbReference type="ChEBI" id="CHEBI:30616"/>
        <dbReference type="ChEBI" id="CHEBI:83421"/>
        <dbReference type="ChEBI" id="CHEBI:456216"/>
        <dbReference type="EC" id="2.7.11.1"/>
    </reaction>
</comment>
<dbReference type="InterPro" id="IPR011009">
    <property type="entry name" value="Kinase-like_dom_sf"/>
</dbReference>
<keyword evidence="5 11" id="KW-0479">Metal-binding</keyword>
<feature type="active site" description="Proton acceptor" evidence="11">
    <location>
        <position position="202"/>
    </location>
</feature>
<dbReference type="PANTHER" id="PTHR39573:SF1">
    <property type="entry name" value="STRESS RESPONSE KINASE A"/>
    <property type="match status" value="1"/>
</dbReference>
<gene>
    <name evidence="13" type="primary">rdoA</name>
    <name evidence="11" type="synonym">srkA</name>
    <name evidence="13" type="ORF">GCM10007895_28900</name>
</gene>
<dbReference type="HAMAP" id="MF_01497">
    <property type="entry name" value="SrkA_kinase"/>
    <property type="match status" value="1"/>
</dbReference>
<accession>A0AA37RYN8</accession>
<feature type="binding site" evidence="11">
    <location>
        <position position="207"/>
    </location>
    <ligand>
        <name>Mg(2+)</name>
        <dbReference type="ChEBI" id="CHEBI:18420"/>
    </ligand>
</feature>
<comment type="catalytic activity">
    <reaction evidence="11">
        <text>L-threonyl-[protein] + ATP = O-phospho-L-threonyl-[protein] + ADP + H(+)</text>
        <dbReference type="Rhea" id="RHEA:46608"/>
        <dbReference type="Rhea" id="RHEA-COMP:11060"/>
        <dbReference type="Rhea" id="RHEA-COMP:11605"/>
        <dbReference type="ChEBI" id="CHEBI:15378"/>
        <dbReference type="ChEBI" id="CHEBI:30013"/>
        <dbReference type="ChEBI" id="CHEBI:30616"/>
        <dbReference type="ChEBI" id="CHEBI:61977"/>
        <dbReference type="ChEBI" id="CHEBI:456216"/>
        <dbReference type="EC" id="2.7.11.1"/>
    </reaction>
</comment>
<keyword evidence="1 11" id="KW-0963">Cytoplasm</keyword>
<evidence type="ECO:0000256" key="7">
    <source>
        <dbReference type="ARBA" id="ARBA00022777"/>
    </source>
</evidence>
<dbReference type="NCBIfam" id="NF008738">
    <property type="entry name" value="PRK11768.1"/>
    <property type="match status" value="1"/>
</dbReference>
<keyword evidence="14" id="KW-1185">Reference proteome</keyword>
<evidence type="ECO:0000256" key="11">
    <source>
        <dbReference type="HAMAP-Rule" id="MF_01497"/>
    </source>
</evidence>
<evidence type="ECO:0000256" key="8">
    <source>
        <dbReference type="ARBA" id="ARBA00022840"/>
    </source>
</evidence>
<evidence type="ECO:0000256" key="1">
    <source>
        <dbReference type="ARBA" id="ARBA00022490"/>
    </source>
</evidence>
<comment type="subcellular location">
    <subcellularLocation>
        <location evidence="11">Cytoplasm</location>
    </subcellularLocation>
</comment>
<keyword evidence="6 11" id="KW-0547">Nucleotide-binding</keyword>
<dbReference type="SUPFAM" id="SSF56112">
    <property type="entry name" value="Protein kinase-like (PK-like)"/>
    <property type="match status" value="1"/>
</dbReference>
<dbReference type="Gene3D" id="1.10.510.10">
    <property type="entry name" value="Transferase(Phosphotransferase) domain 1"/>
    <property type="match status" value="1"/>
</dbReference>
<evidence type="ECO:0000256" key="2">
    <source>
        <dbReference type="ARBA" id="ARBA00022527"/>
    </source>
</evidence>
<feature type="binding site" evidence="11">
    <location>
        <position position="219"/>
    </location>
    <ligand>
        <name>Mg(2+)</name>
        <dbReference type="ChEBI" id="CHEBI:18420"/>
    </ligand>
</feature>
<keyword evidence="9 11" id="KW-0460">Magnesium</keyword>
<keyword evidence="2 11" id="KW-0723">Serine/threonine-protein kinase</keyword>
<dbReference type="Gene3D" id="1.20.1270.170">
    <property type="match status" value="1"/>
</dbReference>
<name>A0AA37RYN8_9GAMM</name>
<dbReference type="AlphaFoldDB" id="A0AA37RYN8"/>
<comment type="cofactor">
    <cofactor evidence="11">
        <name>Mg(2+)</name>
        <dbReference type="ChEBI" id="CHEBI:18420"/>
    </cofactor>
</comment>
<evidence type="ECO:0000256" key="3">
    <source>
        <dbReference type="ARBA" id="ARBA00022553"/>
    </source>
</evidence>
<dbReference type="Pfam" id="PF01636">
    <property type="entry name" value="APH"/>
    <property type="match status" value="1"/>
</dbReference>
<evidence type="ECO:0000256" key="4">
    <source>
        <dbReference type="ARBA" id="ARBA00022679"/>
    </source>
</evidence>
<keyword evidence="8 11" id="KW-0067">ATP-binding</keyword>
<dbReference type="InterPro" id="IPR002575">
    <property type="entry name" value="Aminoglycoside_PTrfase"/>
</dbReference>
<keyword evidence="3 11" id="KW-0597">Phosphoprotein</keyword>
<reference evidence="13" key="1">
    <citation type="journal article" date="2014" name="Int. J. Syst. Evol. Microbiol.">
        <title>Complete genome sequence of Corynebacterium casei LMG S-19264T (=DSM 44701T), isolated from a smear-ripened cheese.</title>
        <authorList>
            <consortium name="US DOE Joint Genome Institute (JGI-PGF)"/>
            <person name="Walter F."/>
            <person name="Albersmeier A."/>
            <person name="Kalinowski J."/>
            <person name="Ruckert C."/>
        </authorList>
    </citation>
    <scope>NUCLEOTIDE SEQUENCE</scope>
    <source>
        <strain evidence="13">NBRC 101628</strain>
    </source>
</reference>
<comment type="function">
    <text evidence="11">A protein kinase that phosphorylates Ser and Thr residues. Probably acts to suppress the effects of stress linked to accumulation of reactive oxygen species. Probably involved in the extracytoplasmic stress response.</text>
</comment>
<dbReference type="PANTHER" id="PTHR39573">
    <property type="entry name" value="STRESS RESPONSE KINASE A"/>
    <property type="match status" value="1"/>
</dbReference>
<evidence type="ECO:0000313" key="14">
    <source>
        <dbReference type="Proteomes" id="UP001161422"/>
    </source>
</evidence>
<evidence type="ECO:0000256" key="5">
    <source>
        <dbReference type="ARBA" id="ARBA00022723"/>
    </source>
</evidence>
<dbReference type="GO" id="GO:0005737">
    <property type="term" value="C:cytoplasm"/>
    <property type="evidence" value="ECO:0007669"/>
    <property type="project" value="UniProtKB-SubCell"/>
</dbReference>
<reference evidence="13" key="2">
    <citation type="submission" date="2023-01" db="EMBL/GenBank/DDBJ databases">
        <title>Draft genome sequence of Paraferrimonas sedimenticola strain NBRC 101628.</title>
        <authorList>
            <person name="Sun Q."/>
            <person name="Mori K."/>
        </authorList>
    </citation>
    <scope>NUCLEOTIDE SEQUENCE</scope>
    <source>
        <strain evidence="13">NBRC 101628</strain>
    </source>
</reference>
<keyword evidence="10 11" id="KW-0346">Stress response</keyword>
<comment type="subunit">
    <text evidence="11">Monomer.</text>
</comment>
<sequence length="330" mass="38332">MSASFDYQQLTPDLIIQAIESIGVYPETGLLPLNSYENRVYQFRCDRGNRYVVKFYRPQRWSRAQIQEELDFADLLAAHEVPVATAYRQDGANLFEFGGFSFALFHSMGGRTFEVDNWDQLEVVGRFLGRIHQLAAAEPFKHRPVLSVSEFVEKPLAFLKNSELVPRSLETPYFTVLELVAERVMKAWQQVDSSEFIRLHGDLHPSNILWMEDGPGFVDLDDARQGPAVQDLWMMLSGDRQQQLAQLDMLAESYDEFCEFPAKQLPLIEPLRAMRMIHYCAWIGRRWQDPAFPRNFPWYAEDKYWEQQILALKEQLAALDEAPIRLPGQF</sequence>
<feature type="domain" description="Aminoglycoside phosphotransferase" evidence="12">
    <location>
        <begin position="32"/>
        <end position="255"/>
    </location>
</feature>
<dbReference type="GO" id="GO:0005524">
    <property type="term" value="F:ATP binding"/>
    <property type="evidence" value="ECO:0007669"/>
    <property type="project" value="UniProtKB-UniRule"/>
</dbReference>
<feature type="active site" evidence="11">
    <location>
        <position position="219"/>
    </location>
</feature>
<evidence type="ECO:0000313" key="13">
    <source>
        <dbReference type="EMBL" id="GLP97583.1"/>
    </source>
</evidence>
<dbReference type="EC" id="2.7.11.1" evidence="11"/>
<keyword evidence="7 11" id="KW-0418">Kinase</keyword>
<dbReference type="Gene3D" id="3.30.200.70">
    <property type="match status" value="1"/>
</dbReference>
<evidence type="ECO:0000256" key="10">
    <source>
        <dbReference type="ARBA" id="ARBA00023016"/>
    </source>
</evidence>
<organism evidence="13 14">
    <name type="scientific">Paraferrimonas sedimenticola</name>
    <dbReference type="NCBI Taxonomy" id="375674"/>
    <lineage>
        <taxon>Bacteria</taxon>
        <taxon>Pseudomonadati</taxon>
        <taxon>Pseudomonadota</taxon>
        <taxon>Gammaproteobacteria</taxon>
        <taxon>Alteromonadales</taxon>
        <taxon>Ferrimonadaceae</taxon>
        <taxon>Paraferrimonas</taxon>
    </lineage>
</organism>
<protein>
    <recommendedName>
        <fullName evidence="11">Stress response kinase A</fullName>
        <ecNumber evidence="11">2.7.11.1</ecNumber>
    </recommendedName>
    <alternativeName>
        <fullName evidence="11">Serine/threonine-protein kinase SrkA</fullName>
    </alternativeName>
</protein>
<comment type="caution">
    <text evidence="13">The sequence shown here is derived from an EMBL/GenBank/DDBJ whole genome shotgun (WGS) entry which is preliminary data.</text>
</comment>
<dbReference type="RefSeq" id="WP_095504582.1">
    <property type="nucleotide sequence ID" value="NZ_BSNC01000006.1"/>
</dbReference>
<keyword evidence="4 11" id="KW-0808">Transferase</keyword>
<dbReference type="EMBL" id="BSNC01000006">
    <property type="protein sequence ID" value="GLP97583.1"/>
    <property type="molecule type" value="Genomic_DNA"/>
</dbReference>
<evidence type="ECO:0000256" key="6">
    <source>
        <dbReference type="ARBA" id="ARBA00022741"/>
    </source>
</evidence>
<proteinExistence type="inferred from homology"/>